<organism evidence="14 15">
    <name type="scientific">Neorhizobium lilium</name>
    <dbReference type="NCBI Taxonomy" id="2503024"/>
    <lineage>
        <taxon>Bacteria</taxon>
        <taxon>Pseudomonadati</taxon>
        <taxon>Pseudomonadota</taxon>
        <taxon>Alphaproteobacteria</taxon>
        <taxon>Hyphomicrobiales</taxon>
        <taxon>Rhizobiaceae</taxon>
        <taxon>Rhizobium/Agrobacterium group</taxon>
        <taxon>Neorhizobium</taxon>
    </lineage>
</organism>
<dbReference type="PRINTS" id="PR00344">
    <property type="entry name" value="BCTRLSENSOR"/>
</dbReference>
<evidence type="ECO:0000259" key="12">
    <source>
        <dbReference type="PROSITE" id="PS50109"/>
    </source>
</evidence>
<evidence type="ECO:0000256" key="8">
    <source>
        <dbReference type="ARBA" id="ARBA00022989"/>
    </source>
</evidence>
<evidence type="ECO:0000256" key="5">
    <source>
        <dbReference type="ARBA" id="ARBA00022679"/>
    </source>
</evidence>
<keyword evidence="9" id="KW-0902">Two-component regulatory system</keyword>
<evidence type="ECO:0000256" key="6">
    <source>
        <dbReference type="ARBA" id="ARBA00022692"/>
    </source>
</evidence>
<evidence type="ECO:0000256" key="7">
    <source>
        <dbReference type="ARBA" id="ARBA00022777"/>
    </source>
</evidence>
<keyword evidence="8 11" id="KW-1133">Transmembrane helix</keyword>
<comment type="caution">
    <text evidence="14">The sequence shown here is derived from an EMBL/GenBank/DDBJ whole genome shotgun (WGS) entry which is preliminary data.</text>
</comment>
<dbReference type="SUPFAM" id="SSF55874">
    <property type="entry name" value="ATPase domain of HSP90 chaperone/DNA topoisomerase II/histidine kinase"/>
    <property type="match status" value="1"/>
</dbReference>
<keyword evidence="6 11" id="KW-0812">Transmembrane</keyword>
<dbReference type="EC" id="2.7.13.3" evidence="3"/>
<dbReference type="AlphaFoldDB" id="A0A3S3SI79"/>
<dbReference type="InterPro" id="IPR036097">
    <property type="entry name" value="HisK_dim/P_sf"/>
</dbReference>
<dbReference type="Gene3D" id="1.10.287.130">
    <property type="match status" value="1"/>
</dbReference>
<dbReference type="PROSITE" id="PS50109">
    <property type="entry name" value="HIS_KIN"/>
    <property type="match status" value="1"/>
</dbReference>
<dbReference type="EMBL" id="SBIP01000001">
    <property type="protein sequence ID" value="RWX81091.1"/>
    <property type="molecule type" value="Genomic_DNA"/>
</dbReference>
<dbReference type="PANTHER" id="PTHR45436:SF5">
    <property type="entry name" value="SENSOR HISTIDINE KINASE TRCS"/>
    <property type="match status" value="1"/>
</dbReference>
<evidence type="ECO:0000256" key="4">
    <source>
        <dbReference type="ARBA" id="ARBA00022553"/>
    </source>
</evidence>
<name>A0A3S3SI79_9HYPH</name>
<evidence type="ECO:0000259" key="13">
    <source>
        <dbReference type="PROSITE" id="PS50885"/>
    </source>
</evidence>
<dbReference type="Gene3D" id="3.30.565.10">
    <property type="entry name" value="Histidine kinase-like ATPase, C-terminal domain"/>
    <property type="match status" value="1"/>
</dbReference>
<dbReference type="InterPro" id="IPR050428">
    <property type="entry name" value="TCS_sensor_his_kinase"/>
</dbReference>
<dbReference type="PROSITE" id="PS50885">
    <property type="entry name" value="HAMP"/>
    <property type="match status" value="1"/>
</dbReference>
<sequence length="461" mass="50264">MRSLRRYQRSSISKRLAGFSLVFVTATIIVASIILYFIVASVVREQIDQRLDTQIDGLRSALSVNSEGSVVLATSLDGPPFERQGSGWYWQVSGDHLHITSRSLAGQTIDNPPRPFDWRHVLSGAPQPADHADFRGEELYMRVAEAVVGNKSVEISVTAPQSALTAPARRALFWLVPAMALLGTVLLAGILLQVRYGLQPLRQLSEHVSAITAGRLLRLPDVDVAELRPVSEQINRMVDQNLQRLAETRLHFANLAHGLKTPVASLSLALDANNDPEGEMRKLVDRIDQRIRHHLARARRTAASGMGSSTFIKPRVDDLVLVMSRIYADRGIILLCDIDPDLRVACAEDDLDEILGNLIDNAYKWASNAIEISAETEGNAIVITIADDGPGLAQEAIADAFLPGRRMDETVPGDGFGLTIASELVQLYGGSIMVQNGGDGGLQQTVSLPKAIEVSSLELHR</sequence>
<keyword evidence="10 11" id="KW-0472">Membrane</keyword>
<evidence type="ECO:0000256" key="11">
    <source>
        <dbReference type="SAM" id="Phobius"/>
    </source>
</evidence>
<evidence type="ECO:0000256" key="10">
    <source>
        <dbReference type="ARBA" id="ARBA00023136"/>
    </source>
</evidence>
<dbReference type="InterPro" id="IPR003661">
    <property type="entry name" value="HisK_dim/P_dom"/>
</dbReference>
<feature type="domain" description="Histidine kinase" evidence="12">
    <location>
        <begin position="254"/>
        <end position="452"/>
    </location>
</feature>
<feature type="transmembrane region" description="Helical" evidence="11">
    <location>
        <begin position="171"/>
        <end position="192"/>
    </location>
</feature>
<dbReference type="SMART" id="SM00304">
    <property type="entry name" value="HAMP"/>
    <property type="match status" value="1"/>
</dbReference>
<gene>
    <name evidence="14" type="ORF">EPK99_01805</name>
</gene>
<feature type="domain" description="HAMP" evidence="13">
    <location>
        <begin position="195"/>
        <end position="246"/>
    </location>
</feature>
<comment type="catalytic activity">
    <reaction evidence="1">
        <text>ATP + protein L-histidine = ADP + protein N-phospho-L-histidine.</text>
        <dbReference type="EC" id="2.7.13.3"/>
    </reaction>
</comment>
<dbReference type="Pfam" id="PF00672">
    <property type="entry name" value="HAMP"/>
    <property type="match status" value="1"/>
</dbReference>
<evidence type="ECO:0000256" key="1">
    <source>
        <dbReference type="ARBA" id="ARBA00000085"/>
    </source>
</evidence>
<evidence type="ECO:0000256" key="3">
    <source>
        <dbReference type="ARBA" id="ARBA00012438"/>
    </source>
</evidence>
<dbReference type="InterPro" id="IPR004358">
    <property type="entry name" value="Sig_transdc_His_kin-like_C"/>
</dbReference>
<protein>
    <recommendedName>
        <fullName evidence="3">histidine kinase</fullName>
        <ecNumber evidence="3">2.7.13.3</ecNumber>
    </recommendedName>
</protein>
<feature type="transmembrane region" description="Helical" evidence="11">
    <location>
        <begin position="21"/>
        <end position="43"/>
    </location>
</feature>
<comment type="subcellular location">
    <subcellularLocation>
        <location evidence="2">Membrane</location>
    </subcellularLocation>
</comment>
<dbReference type="OrthoDB" id="9809567at2"/>
<dbReference type="Proteomes" id="UP000287687">
    <property type="component" value="Unassembled WGS sequence"/>
</dbReference>
<dbReference type="Pfam" id="PF02518">
    <property type="entry name" value="HATPase_c"/>
    <property type="match status" value="1"/>
</dbReference>
<evidence type="ECO:0000256" key="9">
    <source>
        <dbReference type="ARBA" id="ARBA00023012"/>
    </source>
</evidence>
<keyword evidence="4" id="KW-0597">Phosphoprotein</keyword>
<evidence type="ECO:0000313" key="15">
    <source>
        <dbReference type="Proteomes" id="UP000287687"/>
    </source>
</evidence>
<proteinExistence type="predicted"/>
<keyword evidence="5" id="KW-0808">Transferase</keyword>
<dbReference type="InterPro" id="IPR005467">
    <property type="entry name" value="His_kinase_dom"/>
</dbReference>
<reference evidence="14 15" key="1">
    <citation type="submission" date="2019-01" db="EMBL/GenBank/DDBJ databases">
        <title>The draft genome of Rhizobium sp. 24NR.</title>
        <authorList>
            <person name="Liu L."/>
            <person name="Liang L."/>
            <person name="Shi S."/>
            <person name="Xu L."/>
            <person name="Wang X."/>
            <person name="Li L."/>
            <person name="Zhang X."/>
        </authorList>
    </citation>
    <scope>NUCLEOTIDE SEQUENCE [LARGE SCALE GENOMIC DNA]</scope>
    <source>
        <strain evidence="14 15">24NR</strain>
    </source>
</reference>
<dbReference type="CDD" id="cd00082">
    <property type="entry name" value="HisKA"/>
    <property type="match status" value="1"/>
</dbReference>
<dbReference type="PANTHER" id="PTHR45436">
    <property type="entry name" value="SENSOR HISTIDINE KINASE YKOH"/>
    <property type="match status" value="1"/>
</dbReference>
<dbReference type="SUPFAM" id="SSF47384">
    <property type="entry name" value="Homodimeric domain of signal transducing histidine kinase"/>
    <property type="match status" value="1"/>
</dbReference>
<keyword evidence="7 14" id="KW-0418">Kinase</keyword>
<dbReference type="GO" id="GO:0000155">
    <property type="term" value="F:phosphorelay sensor kinase activity"/>
    <property type="evidence" value="ECO:0007669"/>
    <property type="project" value="InterPro"/>
</dbReference>
<dbReference type="InterPro" id="IPR003660">
    <property type="entry name" value="HAMP_dom"/>
</dbReference>
<evidence type="ECO:0000313" key="14">
    <source>
        <dbReference type="EMBL" id="RWX81091.1"/>
    </source>
</evidence>
<dbReference type="GO" id="GO:0005886">
    <property type="term" value="C:plasma membrane"/>
    <property type="evidence" value="ECO:0007669"/>
    <property type="project" value="TreeGrafter"/>
</dbReference>
<dbReference type="InterPro" id="IPR003594">
    <property type="entry name" value="HATPase_dom"/>
</dbReference>
<accession>A0A3S3SI79</accession>
<keyword evidence="15" id="KW-1185">Reference proteome</keyword>
<dbReference type="InterPro" id="IPR036890">
    <property type="entry name" value="HATPase_C_sf"/>
</dbReference>
<dbReference type="SMART" id="SM00387">
    <property type="entry name" value="HATPase_c"/>
    <property type="match status" value="1"/>
</dbReference>
<evidence type="ECO:0000256" key="2">
    <source>
        <dbReference type="ARBA" id="ARBA00004370"/>
    </source>
</evidence>